<name>A0A381USF9_9ZZZZ</name>
<feature type="transmembrane region" description="Helical" evidence="1">
    <location>
        <begin position="6"/>
        <end position="23"/>
    </location>
</feature>
<dbReference type="AlphaFoldDB" id="A0A381USF9"/>
<protein>
    <submittedName>
        <fullName evidence="2">Uncharacterized protein</fullName>
    </submittedName>
</protein>
<reference evidence="2" key="1">
    <citation type="submission" date="2018-05" db="EMBL/GenBank/DDBJ databases">
        <authorList>
            <person name="Lanie J.A."/>
            <person name="Ng W.-L."/>
            <person name="Kazmierczak K.M."/>
            <person name="Andrzejewski T.M."/>
            <person name="Davidsen T.M."/>
            <person name="Wayne K.J."/>
            <person name="Tettelin H."/>
            <person name="Glass J.I."/>
            <person name="Rusch D."/>
            <person name="Podicherti R."/>
            <person name="Tsui H.-C.T."/>
            <person name="Winkler M.E."/>
        </authorList>
    </citation>
    <scope>NUCLEOTIDE SEQUENCE</scope>
</reference>
<evidence type="ECO:0000256" key="1">
    <source>
        <dbReference type="SAM" id="Phobius"/>
    </source>
</evidence>
<organism evidence="2">
    <name type="scientific">marine metagenome</name>
    <dbReference type="NCBI Taxonomy" id="408172"/>
    <lineage>
        <taxon>unclassified sequences</taxon>
        <taxon>metagenomes</taxon>
        <taxon>ecological metagenomes</taxon>
    </lineage>
</organism>
<keyword evidence="1" id="KW-0812">Transmembrane</keyword>
<dbReference type="EMBL" id="UINC01006896">
    <property type="protein sequence ID" value="SVA30267.1"/>
    <property type="molecule type" value="Genomic_DNA"/>
</dbReference>
<accession>A0A381USF9</accession>
<keyword evidence="1" id="KW-1133">Transmembrane helix</keyword>
<gene>
    <name evidence="2" type="ORF">METZ01_LOCUS83121</name>
</gene>
<evidence type="ECO:0000313" key="2">
    <source>
        <dbReference type="EMBL" id="SVA30267.1"/>
    </source>
</evidence>
<sequence>MKDLLSAIAVHAIFAIALIWLILKIAG</sequence>
<keyword evidence="1" id="KW-0472">Membrane</keyword>
<proteinExistence type="predicted"/>